<comment type="caution">
    <text evidence="3">The sequence shown here is derived from an EMBL/GenBank/DDBJ whole genome shotgun (WGS) entry which is preliminary data.</text>
</comment>
<dbReference type="Gene3D" id="1.10.10.10">
    <property type="entry name" value="Winged helix-like DNA-binding domain superfamily/Winged helix DNA-binding domain"/>
    <property type="match status" value="1"/>
</dbReference>
<dbReference type="InterPro" id="IPR036388">
    <property type="entry name" value="WH-like_DNA-bd_sf"/>
</dbReference>
<proteinExistence type="predicted"/>
<dbReference type="Pfam" id="PF01035">
    <property type="entry name" value="DNA_binding_1"/>
    <property type="match status" value="1"/>
</dbReference>
<dbReference type="AlphaFoldDB" id="A0AA37S7K7"/>
<dbReference type="GO" id="GO:0006281">
    <property type="term" value="P:DNA repair"/>
    <property type="evidence" value="ECO:0007669"/>
    <property type="project" value="InterPro"/>
</dbReference>
<dbReference type="PANTHER" id="PTHR42942:SF1">
    <property type="entry name" value="ALKYLTRANSFERASE-LIKE PROTEIN 1"/>
    <property type="match status" value="1"/>
</dbReference>
<dbReference type="SUPFAM" id="SSF46767">
    <property type="entry name" value="Methylated DNA-protein cysteine methyltransferase, C-terminal domain"/>
    <property type="match status" value="1"/>
</dbReference>
<dbReference type="RefSeq" id="WP_284377668.1">
    <property type="nucleotide sequence ID" value="NZ_BSNM01000002.1"/>
</dbReference>
<sequence length="106" mass="12053">MAISKQEFHDAVLYILGQIPKGKVTTYGKIAKMAGFPSHARYVGKLLSQLPQDSKLPWYRVINGQGRISFSEDSERYITQKSLLEQEGISFLNGKVNLKIHQWCPE</sequence>
<accession>A0AA37S7K7</accession>
<evidence type="ECO:0000313" key="3">
    <source>
        <dbReference type="EMBL" id="GLQ29708.1"/>
    </source>
</evidence>
<keyword evidence="1" id="KW-0227">DNA damage</keyword>
<reference evidence="3" key="1">
    <citation type="journal article" date="2014" name="Int. J. Syst. Evol. Microbiol.">
        <title>Complete genome sequence of Corynebacterium casei LMG S-19264T (=DSM 44701T), isolated from a smear-ripened cheese.</title>
        <authorList>
            <consortium name="US DOE Joint Genome Institute (JGI-PGF)"/>
            <person name="Walter F."/>
            <person name="Albersmeier A."/>
            <person name="Kalinowski J."/>
            <person name="Ruckert C."/>
        </authorList>
    </citation>
    <scope>NUCLEOTIDE SEQUENCE</scope>
    <source>
        <strain evidence="3">NBRC 110071</strain>
    </source>
</reference>
<evidence type="ECO:0000256" key="1">
    <source>
        <dbReference type="ARBA" id="ARBA00022763"/>
    </source>
</evidence>
<dbReference type="CDD" id="cd06445">
    <property type="entry name" value="ATase"/>
    <property type="match status" value="1"/>
</dbReference>
<dbReference type="EMBL" id="BSNM01000002">
    <property type="protein sequence ID" value="GLQ29708.1"/>
    <property type="molecule type" value="Genomic_DNA"/>
</dbReference>
<reference evidence="3" key="2">
    <citation type="submission" date="2023-01" db="EMBL/GenBank/DDBJ databases">
        <title>Draft genome sequence of Litoribrevibacter albus strain NBRC 110071.</title>
        <authorList>
            <person name="Sun Q."/>
            <person name="Mori K."/>
        </authorList>
    </citation>
    <scope>NUCLEOTIDE SEQUENCE</scope>
    <source>
        <strain evidence="3">NBRC 110071</strain>
    </source>
</reference>
<organism evidence="3 4">
    <name type="scientific">Litoribrevibacter albus</name>
    <dbReference type="NCBI Taxonomy" id="1473156"/>
    <lineage>
        <taxon>Bacteria</taxon>
        <taxon>Pseudomonadati</taxon>
        <taxon>Pseudomonadota</taxon>
        <taxon>Gammaproteobacteria</taxon>
        <taxon>Oceanospirillales</taxon>
        <taxon>Oceanospirillaceae</taxon>
        <taxon>Litoribrevibacter</taxon>
    </lineage>
</organism>
<dbReference type="PANTHER" id="PTHR42942">
    <property type="entry name" value="6-O-METHYLGUANINE DNA METHYLTRANSFERASE"/>
    <property type="match status" value="1"/>
</dbReference>
<protein>
    <submittedName>
        <fullName evidence="3">Mgmt family protein</fullName>
    </submittedName>
</protein>
<gene>
    <name evidence="3" type="ORF">GCM10007876_01860</name>
</gene>
<evidence type="ECO:0000259" key="2">
    <source>
        <dbReference type="Pfam" id="PF01035"/>
    </source>
</evidence>
<evidence type="ECO:0000313" key="4">
    <source>
        <dbReference type="Proteomes" id="UP001161389"/>
    </source>
</evidence>
<dbReference type="InterPro" id="IPR036217">
    <property type="entry name" value="MethylDNA_cys_MeTrfase_DNAb"/>
</dbReference>
<dbReference type="InterPro" id="IPR052520">
    <property type="entry name" value="ATL_DNA_repair"/>
</dbReference>
<keyword evidence="4" id="KW-1185">Reference proteome</keyword>
<name>A0AA37S7K7_9GAMM</name>
<feature type="domain" description="Methylated-DNA-[protein]-cysteine S-methyltransferase DNA binding" evidence="2">
    <location>
        <begin position="7"/>
        <end position="89"/>
    </location>
</feature>
<dbReference type="GO" id="GO:0003824">
    <property type="term" value="F:catalytic activity"/>
    <property type="evidence" value="ECO:0007669"/>
    <property type="project" value="InterPro"/>
</dbReference>
<dbReference type="Proteomes" id="UP001161389">
    <property type="component" value="Unassembled WGS sequence"/>
</dbReference>
<dbReference type="InterPro" id="IPR014048">
    <property type="entry name" value="MethylDNA_cys_MeTrfase_DNA-bd"/>
</dbReference>